<dbReference type="AlphaFoldDB" id="N1WC78"/>
<keyword evidence="1" id="KW-0548">Nucleotidyltransferase</keyword>
<dbReference type="InterPro" id="IPR003329">
    <property type="entry name" value="Cytidylyl_trans"/>
</dbReference>
<comment type="caution">
    <text evidence="1">The sequence shown here is derived from an EMBL/GenBank/DDBJ whole genome shotgun (WGS) entry which is preliminary data.</text>
</comment>
<dbReference type="InterPro" id="IPR029044">
    <property type="entry name" value="Nucleotide-diphossugar_trans"/>
</dbReference>
<gene>
    <name evidence="1" type="primary">pseF</name>
    <name evidence="1" type="ORF">LEP1GSC199_2232</name>
</gene>
<dbReference type="EMBL" id="AOGY02000051">
    <property type="protein sequence ID" value="EMY69456.1"/>
    <property type="molecule type" value="Genomic_DNA"/>
</dbReference>
<organism evidence="1 2">
    <name type="scientific">Leptospira vanthielii serovar Holland str. Waz Holland = ATCC 700522</name>
    <dbReference type="NCBI Taxonomy" id="1218591"/>
    <lineage>
        <taxon>Bacteria</taxon>
        <taxon>Pseudomonadati</taxon>
        <taxon>Spirochaetota</taxon>
        <taxon>Spirochaetia</taxon>
        <taxon>Leptospirales</taxon>
        <taxon>Leptospiraceae</taxon>
        <taxon>Leptospira</taxon>
    </lineage>
</organism>
<dbReference type="EC" id="2.7.7.-" evidence="1"/>
<dbReference type="Pfam" id="PF02348">
    <property type="entry name" value="CTP_transf_3"/>
    <property type="match status" value="1"/>
</dbReference>
<dbReference type="InterPro" id="IPR050793">
    <property type="entry name" value="CMP-NeuNAc_synthase"/>
</dbReference>
<dbReference type="CDD" id="cd02513">
    <property type="entry name" value="CMP-NeuAc_Synthase"/>
    <property type="match status" value="1"/>
</dbReference>
<evidence type="ECO:0000313" key="1">
    <source>
        <dbReference type="EMBL" id="EMY69456.1"/>
    </source>
</evidence>
<dbReference type="PANTHER" id="PTHR21485:SF6">
    <property type="entry name" value="N-ACYLNEURAMINATE CYTIDYLYLTRANSFERASE-RELATED"/>
    <property type="match status" value="1"/>
</dbReference>
<proteinExistence type="predicted"/>
<reference evidence="1 2" key="1">
    <citation type="submission" date="2013-03" db="EMBL/GenBank/DDBJ databases">
        <authorList>
            <person name="Harkins D.M."/>
            <person name="Durkin A.S."/>
            <person name="Brinkac L.M."/>
            <person name="Haft D.H."/>
            <person name="Selengut J.D."/>
            <person name="Sanka R."/>
            <person name="DePew J."/>
            <person name="Purushe J."/>
            <person name="Galloway R.L."/>
            <person name="Vinetz J.M."/>
            <person name="Sutton G.G."/>
            <person name="Nierman W.C."/>
            <person name="Fouts D.E."/>
        </authorList>
    </citation>
    <scope>NUCLEOTIDE SEQUENCE [LARGE SCALE GENOMIC DNA]</scope>
    <source>
        <strain evidence="1 2">Waz Holland</strain>
    </source>
</reference>
<dbReference type="STRING" id="1218591.LEP1GSC199_2232"/>
<sequence length="236" mass="26785">MQKDNGILCIIPARGGSKRIPQKNIKNFLGQPMITYPIRSAIDSGIFEEVMVSTDDLEIKAIAEKAGAIVPFLRSARNSDDNASTMDVLREVVEVYKERAREFKYVCCIYPCSPLLTPSKLIEANNLMLLDATEAVIPVLRYGHPIQRALKIQCTGGLEMLLRQNANTKSQDLDAFYHDSGQFYFMKTMIILESNSIWECKAVPLVLSELEAQDIDNEDDWALAELKYLRLKERYE</sequence>
<dbReference type="PANTHER" id="PTHR21485">
    <property type="entry name" value="HAD SUPERFAMILY MEMBERS CMAS AND KDSC"/>
    <property type="match status" value="1"/>
</dbReference>
<accession>N1WC78</accession>
<evidence type="ECO:0000313" key="2">
    <source>
        <dbReference type="Proteomes" id="UP000012227"/>
    </source>
</evidence>
<dbReference type="InterPro" id="IPR020039">
    <property type="entry name" value="PseF"/>
</dbReference>
<dbReference type="Gene3D" id="3.90.550.10">
    <property type="entry name" value="Spore Coat Polysaccharide Biosynthesis Protein SpsA, Chain A"/>
    <property type="match status" value="1"/>
</dbReference>
<keyword evidence="1" id="KW-0808">Transferase</keyword>
<dbReference type="GO" id="GO:0008781">
    <property type="term" value="F:N-acylneuraminate cytidylyltransferase activity"/>
    <property type="evidence" value="ECO:0007669"/>
    <property type="project" value="TreeGrafter"/>
</dbReference>
<dbReference type="NCBIfam" id="TIGR03584">
    <property type="entry name" value="PseF"/>
    <property type="match status" value="1"/>
</dbReference>
<name>N1WC78_9LEPT</name>
<dbReference type="Proteomes" id="UP000012227">
    <property type="component" value="Unassembled WGS sequence"/>
</dbReference>
<dbReference type="RefSeq" id="WP_002982502.1">
    <property type="nucleotide sequence ID" value="NZ_AOGY02000051.1"/>
</dbReference>
<dbReference type="SUPFAM" id="SSF53448">
    <property type="entry name" value="Nucleotide-diphospho-sugar transferases"/>
    <property type="match status" value="1"/>
</dbReference>
<protein>
    <submittedName>
        <fullName evidence="1">Pseudaminic acid CMP-transferase</fullName>
        <ecNumber evidence="1">2.7.7.-</ecNumber>
    </submittedName>
</protein>